<dbReference type="EMBL" id="BAAAHG010000003">
    <property type="protein sequence ID" value="GAA0903287.1"/>
    <property type="molecule type" value="Genomic_DNA"/>
</dbReference>
<dbReference type="Pfam" id="PF04149">
    <property type="entry name" value="DUF397"/>
    <property type="match status" value="1"/>
</dbReference>
<reference evidence="2 3" key="1">
    <citation type="journal article" date="2019" name="Int. J. Syst. Evol. Microbiol.">
        <title>The Global Catalogue of Microorganisms (GCM) 10K type strain sequencing project: providing services to taxonomists for standard genome sequencing and annotation.</title>
        <authorList>
            <consortium name="The Broad Institute Genomics Platform"/>
            <consortium name="The Broad Institute Genome Sequencing Center for Infectious Disease"/>
            <person name="Wu L."/>
            <person name="Ma J."/>
        </authorList>
    </citation>
    <scope>NUCLEOTIDE SEQUENCE [LARGE SCALE GENOMIC DNA]</scope>
    <source>
        <strain evidence="2 3">JCM 10673</strain>
    </source>
</reference>
<dbReference type="Proteomes" id="UP001501005">
    <property type="component" value="Unassembled WGS sequence"/>
</dbReference>
<organism evidence="2 3">
    <name type="scientific">Streptomyces thermoalcalitolerans</name>
    <dbReference type="NCBI Taxonomy" id="65605"/>
    <lineage>
        <taxon>Bacteria</taxon>
        <taxon>Bacillati</taxon>
        <taxon>Actinomycetota</taxon>
        <taxon>Actinomycetes</taxon>
        <taxon>Kitasatosporales</taxon>
        <taxon>Streptomycetaceae</taxon>
        <taxon>Streptomyces</taxon>
    </lineage>
</organism>
<name>A0ABN1NDK5_9ACTN</name>
<evidence type="ECO:0000313" key="3">
    <source>
        <dbReference type="Proteomes" id="UP001501005"/>
    </source>
</evidence>
<protein>
    <recommendedName>
        <fullName evidence="1">DUF397 domain-containing protein</fullName>
    </recommendedName>
</protein>
<gene>
    <name evidence="2" type="ORF">GCM10009549_05820</name>
</gene>
<keyword evidence="3" id="KW-1185">Reference proteome</keyword>
<comment type="caution">
    <text evidence="2">The sequence shown here is derived from an EMBL/GenBank/DDBJ whole genome shotgun (WGS) entry which is preliminary data.</text>
</comment>
<evidence type="ECO:0000259" key="1">
    <source>
        <dbReference type="Pfam" id="PF04149"/>
    </source>
</evidence>
<proteinExistence type="predicted"/>
<dbReference type="InterPro" id="IPR007278">
    <property type="entry name" value="DUF397"/>
</dbReference>
<accession>A0ABN1NDK5</accession>
<sequence>MSLENLIGAAYVEGWTTSASSQTLRTHWRCGTFDGRCVGTYRPDGREKPHVNRKAELYEPYDFDLTGVTWRKSSASAGEHECVEIAELPGGGRAVRDSKDPERKPLRFTASGWAAFCEGVIAGDL</sequence>
<evidence type="ECO:0000313" key="2">
    <source>
        <dbReference type="EMBL" id="GAA0903287.1"/>
    </source>
</evidence>
<feature type="domain" description="DUF397" evidence="1">
    <location>
        <begin position="69"/>
        <end position="120"/>
    </location>
</feature>